<dbReference type="GO" id="GO:0004674">
    <property type="term" value="F:protein serine/threonine kinase activity"/>
    <property type="evidence" value="ECO:0007669"/>
    <property type="project" value="UniProtKB-KW"/>
</dbReference>
<keyword evidence="6" id="KW-0812">Transmembrane</keyword>
<dbReference type="SMART" id="SM00220">
    <property type="entry name" value="S_TKc"/>
    <property type="match status" value="1"/>
</dbReference>
<organism evidence="8 9">
    <name type="scientific">Euplotes crassus</name>
    <dbReference type="NCBI Taxonomy" id="5936"/>
    <lineage>
        <taxon>Eukaryota</taxon>
        <taxon>Sar</taxon>
        <taxon>Alveolata</taxon>
        <taxon>Ciliophora</taxon>
        <taxon>Intramacronucleata</taxon>
        <taxon>Spirotrichea</taxon>
        <taxon>Hypotrichia</taxon>
        <taxon>Euplotida</taxon>
        <taxon>Euplotidae</taxon>
        <taxon>Moneuplotes</taxon>
    </lineage>
</organism>
<evidence type="ECO:0000256" key="4">
    <source>
        <dbReference type="ARBA" id="ARBA00022777"/>
    </source>
</evidence>
<gene>
    <name evidence="8" type="ORF">ECRASSUSDP1_LOCUS126</name>
</gene>
<dbReference type="InterPro" id="IPR050117">
    <property type="entry name" value="MAPK"/>
</dbReference>
<keyword evidence="3" id="KW-0547">Nucleotide-binding</keyword>
<sequence>MRKAGNNFTESQIRDIMYQLVVGVEYIHKNKFFHPDLKPDNILMSDDLKLKISDFGLIRETKSAPPYTEYVSTRWYRAPECVLRSRGYNAPVDIFAIGCIMAELYMLFPLFPGQSELDQMQ</sequence>
<feature type="transmembrane region" description="Helical" evidence="6">
    <location>
        <begin position="92"/>
        <end position="111"/>
    </location>
</feature>
<evidence type="ECO:0000313" key="8">
    <source>
        <dbReference type="EMBL" id="CAI2358843.1"/>
    </source>
</evidence>
<dbReference type="PROSITE" id="PS00108">
    <property type="entry name" value="PROTEIN_KINASE_ST"/>
    <property type="match status" value="1"/>
</dbReference>
<evidence type="ECO:0000313" key="9">
    <source>
        <dbReference type="Proteomes" id="UP001295684"/>
    </source>
</evidence>
<keyword evidence="6" id="KW-0472">Membrane</keyword>
<dbReference type="Gene3D" id="1.10.510.10">
    <property type="entry name" value="Transferase(Phosphotransferase) domain 1"/>
    <property type="match status" value="1"/>
</dbReference>
<dbReference type="EMBL" id="CAMPGE010000120">
    <property type="protein sequence ID" value="CAI2358843.1"/>
    <property type="molecule type" value="Genomic_DNA"/>
</dbReference>
<dbReference type="AlphaFoldDB" id="A0AAD1X0R7"/>
<keyword evidence="1" id="KW-0723">Serine/threonine-protein kinase</keyword>
<dbReference type="FunFam" id="1.10.510.10:FF:000624">
    <property type="entry name" value="Mitogen-activated protein kinase"/>
    <property type="match status" value="1"/>
</dbReference>
<evidence type="ECO:0000256" key="3">
    <source>
        <dbReference type="ARBA" id="ARBA00022741"/>
    </source>
</evidence>
<dbReference type="InterPro" id="IPR008271">
    <property type="entry name" value="Ser/Thr_kinase_AS"/>
</dbReference>
<accession>A0AAD1X0R7</accession>
<dbReference type="GO" id="GO:0005524">
    <property type="term" value="F:ATP binding"/>
    <property type="evidence" value="ECO:0007669"/>
    <property type="project" value="UniProtKB-KW"/>
</dbReference>
<protein>
    <recommendedName>
        <fullName evidence="7">Protein kinase domain-containing protein</fullName>
    </recommendedName>
</protein>
<comment type="caution">
    <text evidence="8">The sequence shown here is derived from an EMBL/GenBank/DDBJ whole genome shotgun (WGS) entry which is preliminary data.</text>
</comment>
<proteinExistence type="predicted"/>
<keyword evidence="4" id="KW-0418">Kinase</keyword>
<evidence type="ECO:0000256" key="6">
    <source>
        <dbReference type="SAM" id="Phobius"/>
    </source>
</evidence>
<keyword evidence="9" id="KW-1185">Reference proteome</keyword>
<evidence type="ECO:0000256" key="1">
    <source>
        <dbReference type="ARBA" id="ARBA00022527"/>
    </source>
</evidence>
<dbReference type="PROSITE" id="PS50011">
    <property type="entry name" value="PROTEIN_KINASE_DOM"/>
    <property type="match status" value="1"/>
</dbReference>
<name>A0AAD1X0R7_EUPCR</name>
<keyword evidence="5" id="KW-0067">ATP-binding</keyword>
<keyword evidence="2" id="KW-0808">Transferase</keyword>
<evidence type="ECO:0000256" key="2">
    <source>
        <dbReference type="ARBA" id="ARBA00022679"/>
    </source>
</evidence>
<dbReference type="Proteomes" id="UP001295684">
    <property type="component" value="Unassembled WGS sequence"/>
</dbReference>
<keyword evidence="6" id="KW-1133">Transmembrane helix</keyword>
<evidence type="ECO:0000256" key="5">
    <source>
        <dbReference type="ARBA" id="ARBA00022840"/>
    </source>
</evidence>
<dbReference type="InterPro" id="IPR000719">
    <property type="entry name" value="Prot_kinase_dom"/>
</dbReference>
<evidence type="ECO:0000259" key="7">
    <source>
        <dbReference type="PROSITE" id="PS50011"/>
    </source>
</evidence>
<dbReference type="SUPFAM" id="SSF56112">
    <property type="entry name" value="Protein kinase-like (PK-like)"/>
    <property type="match status" value="1"/>
</dbReference>
<dbReference type="Pfam" id="PF00069">
    <property type="entry name" value="Pkinase"/>
    <property type="match status" value="1"/>
</dbReference>
<dbReference type="PANTHER" id="PTHR24055">
    <property type="entry name" value="MITOGEN-ACTIVATED PROTEIN KINASE"/>
    <property type="match status" value="1"/>
</dbReference>
<reference evidence="8" key="1">
    <citation type="submission" date="2023-07" db="EMBL/GenBank/DDBJ databases">
        <authorList>
            <consortium name="AG Swart"/>
            <person name="Singh M."/>
            <person name="Singh A."/>
            <person name="Seah K."/>
            <person name="Emmerich C."/>
        </authorList>
    </citation>
    <scope>NUCLEOTIDE SEQUENCE</scope>
    <source>
        <strain evidence="8">DP1</strain>
    </source>
</reference>
<feature type="domain" description="Protein kinase" evidence="7">
    <location>
        <begin position="1"/>
        <end position="121"/>
    </location>
</feature>
<dbReference type="InterPro" id="IPR011009">
    <property type="entry name" value="Kinase-like_dom_sf"/>
</dbReference>